<dbReference type="AlphaFoldDB" id="A0A9Q1HLM5"/>
<evidence type="ECO:0000313" key="3">
    <source>
        <dbReference type="Proteomes" id="UP001152320"/>
    </source>
</evidence>
<gene>
    <name evidence="2" type="ORF">HOLleu_03016</name>
</gene>
<sequence>MNFGPRLNAQALRDRRNQETTLHKLAQTQSDIYFLTCCKKLDIVPKGLRLKNPLSSSGLPEASRICEQASVKLRNVALKLCYRKQRTLTGNANTNDWRRHLNSQSKINGVERFLKDSYSTHVRRCFAKKNAKLRTLSKENILLSGLVEQGHPFITHLFKTGVERSVTTTTNSHPNNQQVINLTDEPLSDAQLSLLNKGLLFCPTNKIDDVDLSFSISRFNRRVRLKEWAHTEGISDSPQPLSHPQLPKREWTPGTNRNRYIDCFTDSVQQHLRSFLNTIDNAHTSKTDNLSKQERRALKELSHNKDLVIKPADKGGAVVLQTRENYIREAYRQLADGKFYSRQTSDQTKQVMTKIHSLTRQLGKDTQEDIKLLLPPNPNSGHFYLLPKWHKIYSLLENIVSDSDKPINNSNIISLARKYNVIPPGRPIVSGINTPTEYLSAYVDRFLQPLLAYIPSYIQDTTHFLRRLQHEVPFVQDGSYLVTLSLPCILTSPTKKGLSPVGNFCLNIIPLIKPTT</sequence>
<comment type="caution">
    <text evidence="2">The sequence shown here is derived from an EMBL/GenBank/DDBJ whole genome shotgun (WGS) entry which is preliminary data.</text>
</comment>
<keyword evidence="3" id="KW-1185">Reference proteome</keyword>
<organism evidence="2 3">
    <name type="scientific">Holothuria leucospilota</name>
    <name type="common">Black long sea cucumber</name>
    <name type="synonym">Mertensiothuria leucospilota</name>
    <dbReference type="NCBI Taxonomy" id="206669"/>
    <lineage>
        <taxon>Eukaryota</taxon>
        <taxon>Metazoa</taxon>
        <taxon>Echinodermata</taxon>
        <taxon>Eleutherozoa</taxon>
        <taxon>Echinozoa</taxon>
        <taxon>Holothuroidea</taxon>
        <taxon>Aspidochirotacea</taxon>
        <taxon>Aspidochirotida</taxon>
        <taxon>Holothuriidae</taxon>
        <taxon>Holothuria</taxon>
    </lineage>
</organism>
<accession>A0A9Q1HLM5</accession>
<dbReference type="PANTHER" id="PTHR21301">
    <property type="entry name" value="REVERSE TRANSCRIPTASE"/>
    <property type="match status" value="1"/>
</dbReference>
<dbReference type="Proteomes" id="UP001152320">
    <property type="component" value="Chromosome 1"/>
</dbReference>
<name>A0A9Q1HLM5_HOLLE</name>
<dbReference type="PANTHER" id="PTHR21301:SF10">
    <property type="entry name" value="REVERSE TRANSCRIPTASE DOMAIN-CONTAINING PROTEIN"/>
    <property type="match status" value="1"/>
</dbReference>
<evidence type="ECO:0000256" key="1">
    <source>
        <dbReference type="SAM" id="MobiDB-lite"/>
    </source>
</evidence>
<reference evidence="2" key="1">
    <citation type="submission" date="2021-10" db="EMBL/GenBank/DDBJ databases">
        <title>Tropical sea cucumber genome reveals ecological adaptation and Cuvierian tubules defense mechanism.</title>
        <authorList>
            <person name="Chen T."/>
        </authorList>
    </citation>
    <scope>NUCLEOTIDE SEQUENCE</scope>
    <source>
        <strain evidence="2">Nanhai2018</strain>
        <tissue evidence="2">Muscle</tissue>
    </source>
</reference>
<protein>
    <submittedName>
        <fullName evidence="2">Uncharacterized protein</fullName>
    </submittedName>
</protein>
<feature type="region of interest" description="Disordered" evidence="1">
    <location>
        <begin position="232"/>
        <end position="253"/>
    </location>
</feature>
<dbReference type="OrthoDB" id="2437262at2759"/>
<evidence type="ECO:0000313" key="2">
    <source>
        <dbReference type="EMBL" id="KAJ8050011.1"/>
    </source>
</evidence>
<dbReference type="EMBL" id="JAIZAY010000001">
    <property type="protein sequence ID" value="KAJ8050011.1"/>
    <property type="molecule type" value="Genomic_DNA"/>
</dbReference>
<proteinExistence type="predicted"/>